<protein>
    <submittedName>
        <fullName evidence="1">Uncharacterized protein</fullName>
    </submittedName>
</protein>
<evidence type="ECO:0000313" key="2">
    <source>
        <dbReference type="Proteomes" id="UP001454036"/>
    </source>
</evidence>
<sequence>MMCSNLGHVTEVKSNINDKTISFLMLQDGKPVNTGRFMIKDLHGPGLVTVNVHEAIHRLRTIPRLKISVLINGKPKMILKPILLVMCVRIIFNCDSAGGTPTLIVKGLDTKKKDCILRIRKEGEESMEIEKMILALQGLFGRVRLKRKK</sequence>
<gene>
    <name evidence="1" type="ORF">LIER_07475</name>
</gene>
<reference evidence="1 2" key="1">
    <citation type="submission" date="2024-01" db="EMBL/GenBank/DDBJ databases">
        <title>The complete chloroplast genome sequence of Lithospermum erythrorhizon: insights into the phylogenetic relationship among Boraginaceae species and the maternal lineages of purple gromwells.</title>
        <authorList>
            <person name="Okada T."/>
            <person name="Watanabe K."/>
        </authorList>
    </citation>
    <scope>NUCLEOTIDE SEQUENCE [LARGE SCALE GENOMIC DNA]</scope>
</reference>
<comment type="caution">
    <text evidence="1">The sequence shown here is derived from an EMBL/GenBank/DDBJ whole genome shotgun (WGS) entry which is preliminary data.</text>
</comment>
<dbReference type="Proteomes" id="UP001454036">
    <property type="component" value="Unassembled WGS sequence"/>
</dbReference>
<proteinExistence type="predicted"/>
<organism evidence="1 2">
    <name type="scientific">Lithospermum erythrorhizon</name>
    <name type="common">Purple gromwell</name>
    <name type="synonym">Lithospermum officinale var. erythrorhizon</name>
    <dbReference type="NCBI Taxonomy" id="34254"/>
    <lineage>
        <taxon>Eukaryota</taxon>
        <taxon>Viridiplantae</taxon>
        <taxon>Streptophyta</taxon>
        <taxon>Embryophyta</taxon>
        <taxon>Tracheophyta</taxon>
        <taxon>Spermatophyta</taxon>
        <taxon>Magnoliopsida</taxon>
        <taxon>eudicotyledons</taxon>
        <taxon>Gunneridae</taxon>
        <taxon>Pentapetalae</taxon>
        <taxon>asterids</taxon>
        <taxon>lamiids</taxon>
        <taxon>Boraginales</taxon>
        <taxon>Boraginaceae</taxon>
        <taxon>Boraginoideae</taxon>
        <taxon>Lithospermeae</taxon>
        <taxon>Lithospermum</taxon>
    </lineage>
</organism>
<accession>A0AAV3P8D3</accession>
<dbReference type="AlphaFoldDB" id="A0AAV3P8D3"/>
<dbReference type="EMBL" id="BAABME010001153">
    <property type="protein sequence ID" value="GAA0147880.1"/>
    <property type="molecule type" value="Genomic_DNA"/>
</dbReference>
<evidence type="ECO:0000313" key="1">
    <source>
        <dbReference type="EMBL" id="GAA0147880.1"/>
    </source>
</evidence>
<keyword evidence="2" id="KW-1185">Reference proteome</keyword>
<name>A0AAV3P8D3_LITER</name>